<feature type="domain" description="Nitroreductase" evidence="4">
    <location>
        <begin position="7"/>
        <end position="194"/>
    </location>
</feature>
<dbReference type="GO" id="GO:0016491">
    <property type="term" value="F:oxidoreductase activity"/>
    <property type="evidence" value="ECO:0007669"/>
    <property type="project" value="UniProtKB-KW"/>
</dbReference>
<evidence type="ECO:0000256" key="3">
    <source>
        <dbReference type="ARBA" id="ARBA00023002"/>
    </source>
</evidence>
<keyword evidence="3" id="KW-0560">Oxidoreductase</keyword>
<comment type="caution">
    <text evidence="5">The sequence shown here is derived from an EMBL/GenBank/DDBJ whole genome shotgun (WGS) entry which is preliminary data.</text>
</comment>
<dbReference type="InterPro" id="IPR029479">
    <property type="entry name" value="Nitroreductase"/>
</dbReference>
<evidence type="ECO:0000256" key="1">
    <source>
        <dbReference type="ARBA" id="ARBA00022630"/>
    </source>
</evidence>
<dbReference type="InterPro" id="IPR050627">
    <property type="entry name" value="Nitroreductase/BluB"/>
</dbReference>
<gene>
    <name evidence="5" type="ORF">H5S40_01670</name>
</gene>
<name>A0A7W3TQU8_9LACO</name>
<proteinExistence type="predicted"/>
<dbReference type="AlphaFoldDB" id="A0A7W3TQU8"/>
<sequence length="217" mass="24817">MELQEAINQRHSVREFQDKPVEHEIITKIIQLAQRAPSWVNSQPWQVYCAMGDSLQQIKNAYHEQDEAGNHGQPDLAVMGREDWAPQAQVNMKQWRHEIVHHFASFDEAHEKMTNASDTLYHSPVILYITIPKASPDWSVFDAGLFAENLMLAATDNGLSTIPTYNSVRFPAILHQILKVPEDERFIVGISLGYPTADSINTYQSKRRPVNEVLHFN</sequence>
<evidence type="ECO:0000256" key="2">
    <source>
        <dbReference type="ARBA" id="ARBA00022643"/>
    </source>
</evidence>
<organism evidence="5 6">
    <name type="scientific">Limosilactobacillus albertensis</name>
    <dbReference type="NCBI Taxonomy" id="2759752"/>
    <lineage>
        <taxon>Bacteria</taxon>
        <taxon>Bacillati</taxon>
        <taxon>Bacillota</taxon>
        <taxon>Bacilli</taxon>
        <taxon>Lactobacillales</taxon>
        <taxon>Lactobacillaceae</taxon>
        <taxon>Limosilactobacillus</taxon>
    </lineage>
</organism>
<dbReference type="InterPro" id="IPR000415">
    <property type="entry name" value="Nitroreductase-like"/>
</dbReference>
<dbReference type="RefSeq" id="WP_182597603.1">
    <property type="nucleotide sequence ID" value="NZ_JACIVC010000043.1"/>
</dbReference>
<dbReference type="CDD" id="cd02136">
    <property type="entry name" value="PnbA_NfnB-like"/>
    <property type="match status" value="1"/>
</dbReference>
<dbReference type="SUPFAM" id="SSF55469">
    <property type="entry name" value="FMN-dependent nitroreductase-like"/>
    <property type="match status" value="1"/>
</dbReference>
<dbReference type="EMBL" id="JACIVC010000043">
    <property type="protein sequence ID" value="MBB1068881.1"/>
    <property type="molecule type" value="Genomic_DNA"/>
</dbReference>
<keyword evidence="2" id="KW-0288">FMN</keyword>
<evidence type="ECO:0000313" key="5">
    <source>
        <dbReference type="EMBL" id="MBB1068881.1"/>
    </source>
</evidence>
<keyword evidence="6" id="KW-1185">Reference proteome</keyword>
<evidence type="ECO:0000259" key="4">
    <source>
        <dbReference type="Pfam" id="PF00881"/>
    </source>
</evidence>
<dbReference type="Pfam" id="PF00881">
    <property type="entry name" value="Nitroreductase"/>
    <property type="match status" value="1"/>
</dbReference>
<accession>A0A7W3TQU8</accession>
<keyword evidence="1" id="KW-0285">Flavoprotein</keyword>
<protein>
    <submittedName>
        <fullName evidence="5">Nitroreductase</fullName>
    </submittedName>
</protein>
<dbReference type="PANTHER" id="PTHR23026">
    <property type="entry name" value="NADPH NITROREDUCTASE"/>
    <property type="match status" value="1"/>
</dbReference>
<dbReference type="Gene3D" id="3.40.109.10">
    <property type="entry name" value="NADH Oxidase"/>
    <property type="match status" value="1"/>
</dbReference>
<evidence type="ECO:0000313" key="6">
    <source>
        <dbReference type="Proteomes" id="UP000518316"/>
    </source>
</evidence>
<dbReference type="PANTHER" id="PTHR23026:SF90">
    <property type="entry name" value="IODOTYROSINE DEIODINASE 1"/>
    <property type="match status" value="1"/>
</dbReference>
<dbReference type="Proteomes" id="UP000518316">
    <property type="component" value="Unassembled WGS sequence"/>
</dbReference>
<reference evidence="5 6" key="1">
    <citation type="submission" date="2020-07" db="EMBL/GenBank/DDBJ databases">
        <title>Description of Limosilactobacillus balticus sp. nov., Limosilactobacillus agrestis sp. nov., Limosilactobacillus albertensis sp. nov., Limosilactobacillus rudii sp. nov., Limosilactobacillus fastidiosus sp. nov., five novel Limosilactobacillus species isolated from the vertebrate gastrointestinal tract, and proposal of 6 subspecies of Limosilactobacillus reuteri adapted to the gastrointestinal tract of specific vertebrate hosts.</title>
        <authorList>
            <person name="Li F."/>
            <person name="Cheng C."/>
            <person name="Zheng J."/>
            <person name="Quevedo R.M."/>
            <person name="Li J."/>
            <person name="Roos S."/>
            <person name="Gaenzle M.G."/>
            <person name="Walter J."/>
        </authorList>
    </citation>
    <scope>NUCLEOTIDE SEQUENCE [LARGE SCALE GENOMIC DNA]</scope>
    <source>
        <strain evidence="5 6">RRLNB_1_1</strain>
    </source>
</reference>